<dbReference type="PRINTS" id="PR01217">
    <property type="entry name" value="PRICHEXTENSN"/>
</dbReference>
<dbReference type="PANTHER" id="PTHR22576">
    <property type="entry name" value="MUCOSA ASSOCIATED LYMPHOID TISSUE LYMPHOMA TRANSLOCATION PROTEIN 1/PARACASPASE"/>
    <property type="match status" value="1"/>
</dbReference>
<gene>
    <name evidence="4" type="ORF">GCM10010274_05300</name>
</gene>
<sequence length="649" mass="69027">MNHSRHALIVANDDYQEGGLQKLSSPAADAEALAEVLGDPRIGGFDVHVVRNRPSYEIRVRIEDFFSDRRRDDMLLLHFSCHGLKSESGELYFAAPDTRPKRLKATGIAAEFVQTCMADTLARTTVLFLDCCYGGAFSPGTVARAAGDAHVLENFAGEKLGGGGRGWAVITASNAMQYAFEGARLADGGSTKPSVFTSAVVSGLSTGEADKDEDGMVALRELYDYVCERVRRDNRNQTPSCKSDLQGDLYLARSERRRIVPAPLPPRLRAALAGEEDLTRLGAVTDLRTRLEHPDPALAAGAYEALKGVARDDIQTVAQEAGRALGTIRITPDPAALRFGPVDRHAVPPRQHVRLLGPPLARHCTPRTECDWLHVTPSGDGFDITVDTAAPGRWSGDLLLKGFVGEAVVQVEAEVRESRTVPVDTPPSRPRPPESRPPHPPRPPRPPRTPQPPPATAEPPPATAEPPQPAPPPATAAPPPATAEPPQPRPPQPPPAPPVPEPLRPPTGEPLRSGARPAAPAPRTGPLAYRAPALAVAALASAIAALALGIKAAAEAVRLVQAGQTWVLIQSHFARESTRDLVICLVLTLLSLILAGLAQHALRASPALYSRQRAAATSLLDWSAKALALPVFVLALLGLIAIVIAANIT</sequence>
<feature type="domain" description="Peptidase C14 caspase" evidence="3">
    <location>
        <begin position="5"/>
        <end position="250"/>
    </location>
</feature>
<accession>A0A918HSM7</accession>
<dbReference type="InterPro" id="IPR029030">
    <property type="entry name" value="Caspase-like_dom_sf"/>
</dbReference>
<dbReference type="NCBIfam" id="NF047832">
    <property type="entry name" value="caspase_w_EACC1"/>
    <property type="match status" value="1"/>
</dbReference>
<keyword evidence="2" id="KW-1133">Transmembrane helix</keyword>
<feature type="transmembrane region" description="Helical" evidence="2">
    <location>
        <begin position="527"/>
        <end position="550"/>
    </location>
</feature>
<protein>
    <recommendedName>
        <fullName evidence="3">Peptidase C14 caspase domain-containing protein</fullName>
    </recommendedName>
</protein>
<dbReference type="GO" id="GO:0004197">
    <property type="term" value="F:cysteine-type endopeptidase activity"/>
    <property type="evidence" value="ECO:0007669"/>
    <property type="project" value="InterPro"/>
</dbReference>
<dbReference type="InterPro" id="IPR052039">
    <property type="entry name" value="Caspase-related_regulators"/>
</dbReference>
<feature type="transmembrane region" description="Helical" evidence="2">
    <location>
        <begin position="622"/>
        <end position="646"/>
    </location>
</feature>
<keyword evidence="2" id="KW-0812">Transmembrane</keyword>
<evidence type="ECO:0000313" key="5">
    <source>
        <dbReference type="Proteomes" id="UP000636661"/>
    </source>
</evidence>
<name>A0A918HSM7_9ACTN</name>
<dbReference type="SUPFAM" id="SSF52129">
    <property type="entry name" value="Caspase-like"/>
    <property type="match status" value="1"/>
</dbReference>
<dbReference type="AlphaFoldDB" id="A0A918HSM7"/>
<feature type="transmembrane region" description="Helical" evidence="2">
    <location>
        <begin position="581"/>
        <end position="602"/>
    </location>
</feature>
<comment type="caution">
    <text evidence="4">The sequence shown here is derived from an EMBL/GenBank/DDBJ whole genome shotgun (WGS) entry which is preliminary data.</text>
</comment>
<proteinExistence type="predicted"/>
<evidence type="ECO:0000256" key="1">
    <source>
        <dbReference type="SAM" id="MobiDB-lite"/>
    </source>
</evidence>
<dbReference type="InterPro" id="IPR011600">
    <property type="entry name" value="Pept_C14_caspase"/>
</dbReference>
<feature type="region of interest" description="Disordered" evidence="1">
    <location>
        <begin position="415"/>
        <end position="523"/>
    </location>
</feature>
<reference evidence="4" key="1">
    <citation type="journal article" date="2014" name="Int. J. Syst. Evol. Microbiol.">
        <title>Complete genome sequence of Corynebacterium casei LMG S-19264T (=DSM 44701T), isolated from a smear-ripened cheese.</title>
        <authorList>
            <consortium name="US DOE Joint Genome Institute (JGI-PGF)"/>
            <person name="Walter F."/>
            <person name="Albersmeier A."/>
            <person name="Kalinowski J."/>
            <person name="Ruckert C."/>
        </authorList>
    </citation>
    <scope>NUCLEOTIDE SEQUENCE</scope>
    <source>
        <strain evidence="4">JCM 4391</strain>
    </source>
</reference>
<dbReference type="GO" id="GO:0006508">
    <property type="term" value="P:proteolysis"/>
    <property type="evidence" value="ECO:0007669"/>
    <property type="project" value="InterPro"/>
</dbReference>
<feature type="compositionally biased region" description="Low complexity" evidence="1">
    <location>
        <begin position="509"/>
        <end position="523"/>
    </location>
</feature>
<keyword evidence="2" id="KW-0472">Membrane</keyword>
<dbReference type="Pfam" id="PF00656">
    <property type="entry name" value="Peptidase_C14"/>
    <property type="match status" value="1"/>
</dbReference>
<dbReference type="Gene3D" id="3.40.50.1460">
    <property type="match status" value="1"/>
</dbReference>
<evidence type="ECO:0000256" key="2">
    <source>
        <dbReference type="SAM" id="Phobius"/>
    </source>
</evidence>
<feature type="compositionally biased region" description="Pro residues" evidence="1">
    <location>
        <begin position="438"/>
        <end position="508"/>
    </location>
</feature>
<keyword evidence="5" id="KW-1185">Reference proteome</keyword>
<evidence type="ECO:0000313" key="4">
    <source>
        <dbReference type="EMBL" id="GGU21637.1"/>
    </source>
</evidence>
<dbReference type="EMBL" id="BMTP01000001">
    <property type="protein sequence ID" value="GGU21637.1"/>
    <property type="molecule type" value="Genomic_DNA"/>
</dbReference>
<reference evidence="4" key="2">
    <citation type="submission" date="2020-09" db="EMBL/GenBank/DDBJ databases">
        <authorList>
            <person name="Sun Q."/>
            <person name="Ohkuma M."/>
        </authorList>
    </citation>
    <scope>NUCLEOTIDE SEQUENCE</scope>
    <source>
        <strain evidence="4">JCM 4391</strain>
    </source>
</reference>
<dbReference type="Proteomes" id="UP000636661">
    <property type="component" value="Unassembled WGS sequence"/>
</dbReference>
<dbReference type="PANTHER" id="PTHR22576:SF37">
    <property type="entry name" value="MUCOSA-ASSOCIATED LYMPHOID TISSUE LYMPHOMA TRANSLOCATION PROTEIN 1"/>
    <property type="match status" value="1"/>
</dbReference>
<organism evidence="4 5">
    <name type="scientific">Streptomyces lavendofoliae</name>
    <dbReference type="NCBI Taxonomy" id="67314"/>
    <lineage>
        <taxon>Bacteria</taxon>
        <taxon>Bacillati</taxon>
        <taxon>Actinomycetota</taxon>
        <taxon>Actinomycetes</taxon>
        <taxon>Kitasatosporales</taxon>
        <taxon>Streptomycetaceae</taxon>
        <taxon>Streptomyces</taxon>
    </lineage>
</organism>
<evidence type="ECO:0000259" key="3">
    <source>
        <dbReference type="Pfam" id="PF00656"/>
    </source>
</evidence>